<reference evidence="4 5" key="1">
    <citation type="submission" date="2018-03" db="EMBL/GenBank/DDBJ databases">
        <authorList>
            <person name="Keele B.F."/>
        </authorList>
    </citation>
    <scope>NUCLEOTIDE SEQUENCE [LARGE SCALE GENOMIC DNA]</scope>
    <source>
        <strain evidence="4 5">YL28-9</strain>
    </source>
</reference>
<evidence type="ECO:0000256" key="1">
    <source>
        <dbReference type="ARBA" id="ARBA00005323"/>
    </source>
</evidence>
<comment type="similarity">
    <text evidence="1">Belongs to the DSD1 family.</text>
</comment>
<dbReference type="Gene3D" id="3.20.20.10">
    <property type="entry name" value="Alanine racemase"/>
    <property type="match status" value="1"/>
</dbReference>
<dbReference type="RefSeq" id="WP_107215868.1">
    <property type="nucleotide sequence ID" value="NZ_KZ686269.1"/>
</dbReference>
<accession>A0A2T3HMC3</accession>
<dbReference type="Proteomes" id="UP000240912">
    <property type="component" value="Unassembled WGS sequence"/>
</dbReference>
<protein>
    <submittedName>
        <fullName evidence="4">Threonine aldolase</fullName>
    </submittedName>
</protein>
<evidence type="ECO:0000313" key="5">
    <source>
        <dbReference type="Proteomes" id="UP000240912"/>
    </source>
</evidence>
<keyword evidence="2" id="KW-0456">Lyase</keyword>
<dbReference type="CDD" id="cd06821">
    <property type="entry name" value="PLPDE_III_D-TA"/>
    <property type="match status" value="1"/>
</dbReference>
<dbReference type="PANTHER" id="PTHR28004">
    <property type="entry name" value="ZGC:162816-RELATED"/>
    <property type="match status" value="1"/>
</dbReference>
<dbReference type="GO" id="GO:0008721">
    <property type="term" value="F:D-serine ammonia-lyase activity"/>
    <property type="evidence" value="ECO:0007669"/>
    <property type="project" value="TreeGrafter"/>
</dbReference>
<sequence length="370" mass="40832">MSIPEELLVAEADQLPTPALVIFAAIAENNVRLLTEMAGGTHRLMPHVKTCKSSEAVQLMRNAGIDRFKCATIAEAEMLALSGAREVLLAYQPVGKNMARFARLCRQFPGSSIACLVDHPLVLEQLETTAAREGTVFNLFIDIDVGMHRTGLPAAAAPALAWQAEQAVHLKLLGLHAYDGHIHQANQEARRLAWTEAFDPVFRLLSELEEEIARPIALVAGGTPTFPYHLQDERVTCSPGTFIYWDAGYAEQYPEQPFQPAAWLLGRVVSLPAPGRLCLDIGHKAVAAEMELEMRLRFPFNPSFRIAGQSEEHLMIETDETDQYAPGELIYALPWHICPTVALHEEATIIKNGKRAGSWAATARKRTITI</sequence>
<dbReference type="SUPFAM" id="SSF51419">
    <property type="entry name" value="PLP-binding barrel"/>
    <property type="match status" value="1"/>
</dbReference>
<keyword evidence="5" id="KW-1185">Reference proteome</keyword>
<evidence type="ECO:0000256" key="2">
    <source>
        <dbReference type="ARBA" id="ARBA00023239"/>
    </source>
</evidence>
<dbReference type="AlphaFoldDB" id="A0A2T3HMC3"/>
<dbReference type="InterPro" id="IPR026956">
    <property type="entry name" value="D-ser_dehydrat-like_dom"/>
</dbReference>
<feature type="domain" description="D-serine dehydratase-like" evidence="3">
    <location>
        <begin position="261"/>
        <end position="351"/>
    </location>
</feature>
<dbReference type="InterPro" id="IPR029066">
    <property type="entry name" value="PLP-binding_barrel"/>
</dbReference>
<comment type="caution">
    <text evidence="4">The sequence shown here is derived from an EMBL/GenBank/DDBJ whole genome shotgun (WGS) entry which is preliminary data.</text>
</comment>
<dbReference type="GO" id="GO:0036088">
    <property type="term" value="P:D-serine catabolic process"/>
    <property type="evidence" value="ECO:0007669"/>
    <property type="project" value="TreeGrafter"/>
</dbReference>
<gene>
    <name evidence="4" type="ORF">C7T94_13790</name>
</gene>
<dbReference type="OrthoDB" id="9788869at2"/>
<dbReference type="EMBL" id="PYLS01000005">
    <property type="protein sequence ID" value="PST83608.1"/>
    <property type="molecule type" value="Genomic_DNA"/>
</dbReference>
<evidence type="ECO:0000313" key="4">
    <source>
        <dbReference type="EMBL" id="PST83608.1"/>
    </source>
</evidence>
<dbReference type="Pfam" id="PF14031">
    <property type="entry name" value="D-ser_dehydrat"/>
    <property type="match status" value="1"/>
</dbReference>
<dbReference type="Gene3D" id="2.40.37.20">
    <property type="entry name" value="D-serine dehydratase-like domain"/>
    <property type="match status" value="1"/>
</dbReference>
<evidence type="ECO:0000259" key="3">
    <source>
        <dbReference type="SMART" id="SM01119"/>
    </source>
</evidence>
<proteinExistence type="inferred from homology"/>
<dbReference type="Pfam" id="PF01168">
    <property type="entry name" value="Ala_racemase_N"/>
    <property type="match status" value="1"/>
</dbReference>
<dbReference type="InterPro" id="IPR042208">
    <property type="entry name" value="D-ser_dehydrat-like_sf"/>
</dbReference>
<dbReference type="InterPro" id="IPR051466">
    <property type="entry name" value="D-amino_acid_metab_enzyme"/>
</dbReference>
<dbReference type="InterPro" id="IPR001608">
    <property type="entry name" value="Ala_racemase_N"/>
</dbReference>
<dbReference type="SMART" id="SM01119">
    <property type="entry name" value="D-ser_dehydrat"/>
    <property type="match status" value="1"/>
</dbReference>
<organism evidence="4 5">
    <name type="scientific">Pedobacter yulinensis</name>
    <dbReference type="NCBI Taxonomy" id="2126353"/>
    <lineage>
        <taxon>Bacteria</taxon>
        <taxon>Pseudomonadati</taxon>
        <taxon>Bacteroidota</taxon>
        <taxon>Sphingobacteriia</taxon>
        <taxon>Sphingobacteriales</taxon>
        <taxon>Sphingobacteriaceae</taxon>
        <taxon>Pedobacter</taxon>
    </lineage>
</organism>
<name>A0A2T3HMC3_9SPHI</name>
<dbReference type="PANTHER" id="PTHR28004:SF2">
    <property type="entry name" value="D-SERINE DEHYDRATASE"/>
    <property type="match status" value="1"/>
</dbReference>